<dbReference type="PANTHER" id="PTHR16271:SF10">
    <property type="entry name" value="F-BOX ONLY PROTEIN 46"/>
    <property type="match status" value="1"/>
</dbReference>
<organism evidence="6 7">
    <name type="scientific">Solea senegalensis</name>
    <name type="common">Senegalese sole</name>
    <dbReference type="NCBI Taxonomy" id="28829"/>
    <lineage>
        <taxon>Eukaryota</taxon>
        <taxon>Metazoa</taxon>
        <taxon>Chordata</taxon>
        <taxon>Craniata</taxon>
        <taxon>Vertebrata</taxon>
        <taxon>Euteleostomi</taxon>
        <taxon>Actinopterygii</taxon>
        <taxon>Neopterygii</taxon>
        <taxon>Teleostei</taxon>
        <taxon>Neoteleostei</taxon>
        <taxon>Acanthomorphata</taxon>
        <taxon>Carangaria</taxon>
        <taxon>Pleuronectiformes</taxon>
        <taxon>Pleuronectoidei</taxon>
        <taxon>Soleidae</taxon>
        <taxon>Solea</taxon>
    </lineage>
</organism>
<dbReference type="Proteomes" id="UP000693946">
    <property type="component" value="Unassembled WGS sequence"/>
</dbReference>
<feature type="compositionally biased region" description="Low complexity" evidence="3">
    <location>
        <begin position="426"/>
        <end position="439"/>
    </location>
</feature>
<feature type="region of interest" description="Disordered" evidence="3">
    <location>
        <begin position="577"/>
        <end position="608"/>
    </location>
</feature>
<feature type="compositionally biased region" description="Gly residues" evidence="3">
    <location>
        <begin position="169"/>
        <end position="181"/>
    </location>
</feature>
<dbReference type="SMART" id="SM00220">
    <property type="entry name" value="S_TKc"/>
    <property type="match status" value="1"/>
</dbReference>
<keyword evidence="7" id="KW-1185">Reference proteome</keyword>
<dbReference type="Pfam" id="PF00069">
    <property type="entry name" value="Pkinase"/>
    <property type="match status" value="1"/>
</dbReference>
<feature type="compositionally biased region" description="Polar residues" evidence="3">
    <location>
        <begin position="1103"/>
        <end position="1127"/>
    </location>
</feature>
<feature type="compositionally biased region" description="Basic and acidic residues" evidence="3">
    <location>
        <begin position="479"/>
        <end position="488"/>
    </location>
</feature>
<dbReference type="SMART" id="SM00256">
    <property type="entry name" value="FBOX"/>
    <property type="match status" value="1"/>
</dbReference>
<dbReference type="GO" id="GO:0005829">
    <property type="term" value="C:cytosol"/>
    <property type="evidence" value="ECO:0007669"/>
    <property type="project" value="UniProtKB-ARBA"/>
</dbReference>
<feature type="region of interest" description="Disordered" evidence="3">
    <location>
        <begin position="1280"/>
        <end position="1321"/>
    </location>
</feature>
<feature type="region of interest" description="Disordered" evidence="3">
    <location>
        <begin position="714"/>
        <end position="733"/>
    </location>
</feature>
<feature type="region of interest" description="Disordered" evidence="3">
    <location>
        <begin position="408"/>
        <end position="450"/>
    </location>
</feature>
<reference evidence="6 7" key="1">
    <citation type="journal article" date="2021" name="Sci. Rep.">
        <title>Chromosome anchoring in Senegalese sole (Solea senegalensis) reveals sex-associated markers and genome rearrangements in flatfish.</title>
        <authorList>
            <person name="Guerrero-Cozar I."/>
            <person name="Gomez-Garrido J."/>
            <person name="Berbel C."/>
            <person name="Martinez-Blanch J.F."/>
            <person name="Alioto T."/>
            <person name="Claros M.G."/>
            <person name="Gagnaire P.A."/>
            <person name="Manchado M."/>
        </authorList>
    </citation>
    <scope>NUCLEOTIDE SEQUENCE [LARGE SCALE GENOMIC DNA]</scope>
    <source>
        <strain evidence="6">Sse05_10M</strain>
    </source>
</reference>
<feature type="region of interest" description="Disordered" evidence="3">
    <location>
        <begin position="162"/>
        <end position="184"/>
    </location>
</feature>
<feature type="region of interest" description="Disordered" evidence="3">
    <location>
        <begin position="291"/>
        <end position="350"/>
    </location>
</feature>
<dbReference type="InterPro" id="IPR001562">
    <property type="entry name" value="Znf_Btk_motif"/>
</dbReference>
<dbReference type="InterPro" id="IPR008271">
    <property type="entry name" value="Ser/Thr_kinase_AS"/>
</dbReference>
<feature type="region of interest" description="Disordered" evidence="3">
    <location>
        <begin position="465"/>
        <end position="506"/>
    </location>
</feature>
<name>A0AAV6P8Y2_SOLSE</name>
<evidence type="ECO:0000256" key="1">
    <source>
        <dbReference type="ARBA" id="ARBA00022786"/>
    </source>
</evidence>
<evidence type="ECO:0000256" key="3">
    <source>
        <dbReference type="SAM" id="MobiDB-lite"/>
    </source>
</evidence>
<dbReference type="EMBL" id="JAGKHQ010001815">
    <property type="protein sequence ID" value="KAG7453635.1"/>
    <property type="molecule type" value="Genomic_DNA"/>
</dbReference>
<evidence type="ECO:0000313" key="6">
    <source>
        <dbReference type="EMBL" id="KAG7453635.1"/>
    </source>
</evidence>
<dbReference type="InterPro" id="IPR000719">
    <property type="entry name" value="Prot_kinase_dom"/>
</dbReference>
<feature type="region of interest" description="Disordered" evidence="3">
    <location>
        <begin position="214"/>
        <end position="258"/>
    </location>
</feature>
<feature type="compositionally biased region" description="Basic and acidic residues" evidence="3">
    <location>
        <begin position="1305"/>
        <end position="1315"/>
    </location>
</feature>
<dbReference type="PROSITE" id="PS00108">
    <property type="entry name" value="PROTEIN_KINASE_ST"/>
    <property type="match status" value="1"/>
</dbReference>
<dbReference type="GO" id="GO:0005524">
    <property type="term" value="F:ATP binding"/>
    <property type="evidence" value="ECO:0007669"/>
    <property type="project" value="InterPro"/>
</dbReference>
<feature type="region of interest" description="Disordered" evidence="3">
    <location>
        <begin position="1102"/>
        <end position="1130"/>
    </location>
</feature>
<keyword evidence="2" id="KW-0863">Zinc-finger</keyword>
<evidence type="ECO:0000313" key="7">
    <source>
        <dbReference type="Proteomes" id="UP000693946"/>
    </source>
</evidence>
<dbReference type="PANTHER" id="PTHR16271">
    <property type="entry name" value="F-BOX ONLY PROTEIN 34/46 FAMILY MEMBER"/>
    <property type="match status" value="1"/>
</dbReference>
<proteinExistence type="predicted"/>
<feature type="domain" description="F-box" evidence="5">
    <location>
        <begin position="767"/>
        <end position="819"/>
    </location>
</feature>
<gene>
    <name evidence="6" type="ORF">JOB18_022614</name>
</gene>
<dbReference type="PROSITE" id="PS50181">
    <property type="entry name" value="FBOX"/>
    <property type="match status" value="1"/>
</dbReference>
<sequence>MRGLVTMDMTKITNHKQDPLELVPDYYHCLVNTFNQYGTIDEPDQAQSQAPGKLMLHKHLFEACLPSKSLATWIVHSCHSISLVKLGRSEQNTARELFSSTAYTSSRLSVEVNIAWVLSLCCWSPWQTVPIRYAQGVPILMDRDTFSHIRLWCPRPFGTYSQNKARSPGSGGSSGGGGGAGAPSLCKVEASSGAGRVGNGSEDGGMIVGVQEQNGDEEDVGSENTPPEPELESSSLTQAQAPPPSSVPPSPMPGSQLEDGRVLLDTWYVIKPGNTKEKIAFFVAHQFSGAGQSRPSAMKVKGNWATDCSKAKRRRRCSSYDPPTRSQVSEPHPSHDSSLAPLSPDKPPFGRVNETDLLSVAEMVALVEQRTAMALQGIVAVHGNQHQHTQSTTHNQGLVPHQHTLLRGTVSDPTPLVFVSDSSNGQSSKEAQQSSSAIQTDQELEEQQESCRVAQAIAHFESQNLENRLHLGTGSMDPSNRDRDRGASRGESGLVTPPPPPSHSHGEVRIAFRVSNLDPRSQLETIGRSRCMFMSCGGGSNQAAVRAKEKITCDLYQLVSPSSKDPSSLLLAATTAAPKTDGDHHPDRVACGSPDPTQELSSAEKKAVSVGRERVTGFHVEVVVTGAVDQCVFYGKDSTENVQEETVCFAMPTGRGSGGAGSSTDPSLDDPPPGQLFFLQPPRGPEEDIKGMGPGIGSGMCSLDCANNNNSSPGAGVQVGSLERATRPDSPGVVEDCSDPSLCRLYRHVSHDFLEIRFQIQRLLEPRQYMLLLPDHIMVNIFSYLPTRSLAALKCTCHYFKMLIETYGVRAVDSHWNQDPLYRDDPCKQCKRQYERGDVSLCRWHPKPYHHDLPYGRSYWMCCRRTDKDTPGCRVGLHDNNWVQQPADGSQPIRTKRENRREEASHLVMLLKSLLCVIDVTSEIAIPMEHLHHKQVLHLDVKVDNVLLSADCRDTFLCDFGLSQTLDDSGQSTKAFRGTAFPGTQTHMAPEVARGDRLCAKADVWSSCCMLLHMLNGCHPWIRYYSHPLCLQIVNEPPPLWEVPSTCNNFTAKVFRAGLQKDPDRRASAKELRRKTTQALRAVGGLNPWSLKNAREILHRGKNTPSEDTQCSLSPGKTPNKPSTAASAPTMHWVSPWRTTAVEEDGNDREDGDSDLISEVEVDSFKMEWDSQPKSLRDDYAEKDWDTESDSDVDMYMGEEEFIQEKWLKMDRDYEGDWEEEGQEDGEEDEEWDSSVSTEYHRALRGLFPLLQKGQANDSPWGSEAELEYLRDDVAIGTMIQTPSPEPRDDPPSCFSCSETSQIDASEKDSDHSSDDLSSGVFSSCNSQTDGHLEWMAAENKPHLHCFQGVDIWIENVQGECLRIREHRQVKVGHVAVGISEQISGKAFTLETLDRKMVSFDQEIKESCVWFRFVPAPDTCRRWRWRVRDGKLELQE</sequence>
<dbReference type="PROSITE" id="PS50011">
    <property type="entry name" value="PROTEIN_KINASE_DOM"/>
    <property type="match status" value="1"/>
</dbReference>
<feature type="region of interest" description="Disordered" evidence="3">
    <location>
        <begin position="652"/>
        <end position="676"/>
    </location>
</feature>
<accession>A0AAV6P8Y2</accession>
<evidence type="ECO:0000256" key="2">
    <source>
        <dbReference type="PROSITE-ProRule" id="PRU00432"/>
    </source>
</evidence>
<keyword evidence="2" id="KW-0862">Zinc</keyword>
<dbReference type="GO" id="GO:0008270">
    <property type="term" value="F:zinc ion binding"/>
    <property type="evidence" value="ECO:0007669"/>
    <property type="project" value="UniProtKB-KW"/>
</dbReference>
<dbReference type="PROSITE" id="PS51113">
    <property type="entry name" value="ZF_BTK"/>
    <property type="match status" value="1"/>
</dbReference>
<dbReference type="GO" id="GO:0004672">
    <property type="term" value="F:protein kinase activity"/>
    <property type="evidence" value="ECO:0007669"/>
    <property type="project" value="InterPro"/>
</dbReference>
<keyword evidence="2" id="KW-0479">Metal-binding</keyword>
<dbReference type="InterPro" id="IPR039594">
    <property type="entry name" value="FBXO34/46"/>
</dbReference>
<evidence type="ECO:0000259" key="5">
    <source>
        <dbReference type="PROSITE" id="PS50181"/>
    </source>
</evidence>
<feature type="domain" description="Protein kinase" evidence="4">
    <location>
        <begin position="649"/>
        <end position="1080"/>
    </location>
</feature>
<feature type="compositionally biased region" description="Pro residues" evidence="3">
    <location>
        <begin position="241"/>
        <end position="252"/>
    </location>
</feature>
<comment type="caution">
    <text evidence="6">The sequence shown here is derived from an EMBL/GenBank/DDBJ whole genome shotgun (WGS) entry which is preliminary data.</text>
</comment>
<feature type="region of interest" description="Disordered" evidence="3">
    <location>
        <begin position="1216"/>
        <end position="1237"/>
    </location>
</feature>
<dbReference type="InterPro" id="IPR001810">
    <property type="entry name" value="F-box_dom"/>
</dbReference>
<feature type="compositionally biased region" description="Acidic residues" evidence="3">
    <location>
        <begin position="1216"/>
        <end position="1233"/>
    </location>
</feature>
<evidence type="ECO:0000259" key="4">
    <source>
        <dbReference type="PROSITE" id="PS50011"/>
    </source>
</evidence>
<dbReference type="Pfam" id="PF12937">
    <property type="entry name" value="F-box-like"/>
    <property type="match status" value="1"/>
</dbReference>
<dbReference type="GO" id="GO:0035556">
    <property type="term" value="P:intracellular signal transduction"/>
    <property type="evidence" value="ECO:0007669"/>
    <property type="project" value="InterPro"/>
</dbReference>
<protein>
    <submittedName>
        <fullName evidence="6">F-box only protein 46</fullName>
    </submittedName>
</protein>
<keyword evidence="1" id="KW-0833">Ubl conjugation pathway</keyword>